<dbReference type="InParanoid" id="A0A1D8PJF3"/>
<proteinExistence type="inferred from homology"/>
<reference evidence="6 7" key="2">
    <citation type="journal article" date="2007" name="Genome Biol.">
        <title>Assembly of the Candida albicans genome into sixteen supercontigs aligned on the eight chromosomes.</title>
        <authorList>
            <person name="van het Hoog M."/>
            <person name="Rast T.J."/>
            <person name="Martchenko M."/>
            <person name="Grindle S."/>
            <person name="Dignard D."/>
            <person name="Hogues H."/>
            <person name="Cuomo C."/>
            <person name="Berriman M."/>
            <person name="Scherer S."/>
            <person name="Magee B.B."/>
            <person name="Whiteway M."/>
            <person name="Chibana H."/>
            <person name="Nantel A."/>
            <person name="Magee P.T."/>
        </authorList>
    </citation>
    <scope>GENOME REANNOTATION</scope>
    <source>
        <strain evidence="7">SC5314 / ATCC MYA-2876</strain>
    </source>
</reference>
<comment type="similarity">
    <text evidence="1">Belongs to the KRI1 family.</text>
</comment>
<dbReference type="FunCoup" id="A0A1D8PJF3">
    <property type="interactions" value="686"/>
</dbReference>
<feature type="compositionally biased region" description="Polar residues" evidence="3">
    <location>
        <begin position="601"/>
        <end position="610"/>
    </location>
</feature>
<feature type="region of interest" description="Disordered" evidence="3">
    <location>
        <begin position="423"/>
        <end position="492"/>
    </location>
</feature>
<dbReference type="Pfam" id="PF05178">
    <property type="entry name" value="Kri1"/>
    <property type="match status" value="1"/>
</dbReference>
<evidence type="ECO:0000259" key="4">
    <source>
        <dbReference type="Pfam" id="PF12936"/>
    </source>
</evidence>
<feature type="compositionally biased region" description="Acidic residues" evidence="3">
    <location>
        <begin position="72"/>
        <end position="86"/>
    </location>
</feature>
<dbReference type="InterPro" id="IPR024626">
    <property type="entry name" value="Kri1-like_C"/>
</dbReference>
<dbReference type="AlphaFoldDB" id="A0A1D8PJF3"/>
<feature type="coiled-coil region" evidence="2">
    <location>
        <begin position="325"/>
        <end position="352"/>
    </location>
</feature>
<dbReference type="VEuPathDB" id="FungiDB:C3_02350W_A"/>
<dbReference type="OrthoDB" id="10252032at2759"/>
<dbReference type="EMBL" id="CP017625">
    <property type="protein sequence ID" value="AOW28272.1"/>
    <property type="molecule type" value="Genomic_DNA"/>
</dbReference>
<evidence type="ECO:0000256" key="3">
    <source>
        <dbReference type="SAM" id="MobiDB-lite"/>
    </source>
</evidence>
<feature type="compositionally biased region" description="Polar residues" evidence="3">
    <location>
        <begin position="246"/>
        <end position="258"/>
    </location>
</feature>
<reference evidence="6 7" key="3">
    <citation type="journal article" date="2013" name="Genome Biol.">
        <title>Assembly of a phased diploid Candida albicans genome facilitates allele-specific measurements and provides a simple model for repeat and indel structure.</title>
        <authorList>
            <person name="Muzzey D."/>
            <person name="Schwartz K."/>
            <person name="Weissman J.S."/>
            <person name="Sherlock G."/>
        </authorList>
    </citation>
    <scope>NUCLEOTIDE SEQUENCE [LARGE SCALE GENOMIC DNA]</scope>
    <source>
        <strain evidence="7">SC5314 / ATCC MYA-2876</strain>
    </source>
</reference>
<feature type="compositionally biased region" description="Basic and acidic residues" evidence="3">
    <location>
        <begin position="221"/>
        <end position="234"/>
    </location>
</feature>
<feature type="compositionally biased region" description="Basic and acidic residues" evidence="3">
    <location>
        <begin position="591"/>
        <end position="600"/>
    </location>
</feature>
<sequence>MARKKSAAKKAREAAAAAAATATTTNSTENAKDIKFEKPSLQKLPQNKKTLSSSKESDLDSDESLSSSSSSSEEEDEYGDLITEDVETGINQVLQTIKTDPSKLLDPNVKFFEDPESIEYNETTKKHKPLYITDYNRMQLLEKAKGEKHHEDEEGENGSVPFDDQKTIDGQKSFVTVQKEEKDQLLAEIKKAFDEDVEDDSDSDSDSDEKEQAENNDDDDFFRKKEGKRSKNEEDKEEIAVGGSGSNLPDPNQDQQGFLNAFLDSKAWIPKKGDKIINLDKIDQTDEEEFDDAVEKFENAYNFRYEDPNGGAEIISYARNQATLRRSKTNSRKRQREKRQELKRQEDEIVQDLLKKKKTATVNKVMDRLSKIKQAIGGDNINVDDKTIERVFGDSLLNDDFDDADWDNKMAEIFNEQYYEAELEKPTWDDDDDEIMGGDINSDEEDEEEQEEEEEEKEEDNASEEPPHKKSRKDLLKAKKSAKKEKQSLKEKAQAIVEANTLKLMDEIEEERGRQRENEHGKEIKFKYREVSPETFGLTTRDIILADDKQLNNFISIKKFAPYRPKELRLKDKRKYTKKKHLQEWKKETFKNLKLPKEIEQNGNDDNSNEIWIPNEDGFDTNYSNKGKNDKKKHNKSKSKSKTKSKTKTKKHDDKSENKNDLKISSK</sequence>
<dbReference type="Pfam" id="PF12936">
    <property type="entry name" value="Kri1_C"/>
    <property type="match status" value="1"/>
</dbReference>
<dbReference type="PANTHER" id="PTHR14490:SF5">
    <property type="entry name" value="PROTEIN KRI1 HOMOLOG"/>
    <property type="match status" value="1"/>
</dbReference>
<feature type="domain" description="Kri1-like C-terminal" evidence="4">
    <location>
        <begin position="494"/>
        <end position="589"/>
    </location>
</feature>
<accession>A0A1D8PJF3</accession>
<feature type="compositionally biased region" description="Basic and acidic residues" evidence="3">
    <location>
        <begin position="30"/>
        <end position="40"/>
    </location>
</feature>
<organism evidence="6 7">
    <name type="scientific">Candida albicans (strain SC5314 / ATCC MYA-2876)</name>
    <name type="common">Yeast</name>
    <dbReference type="NCBI Taxonomy" id="237561"/>
    <lineage>
        <taxon>Eukaryota</taxon>
        <taxon>Fungi</taxon>
        <taxon>Dikarya</taxon>
        <taxon>Ascomycota</taxon>
        <taxon>Saccharomycotina</taxon>
        <taxon>Pichiomycetes</taxon>
        <taxon>Debaryomycetaceae</taxon>
        <taxon>Candida/Lodderomyces clade</taxon>
        <taxon>Candida</taxon>
    </lineage>
</organism>
<dbReference type="CGD" id="CAL0000194501">
    <property type="gene designation" value="orf19.9177"/>
</dbReference>
<dbReference type="KEGG" id="cal:CAALFM_C302350WA"/>
<feature type="region of interest" description="Disordered" evidence="3">
    <location>
        <begin position="142"/>
        <end position="259"/>
    </location>
</feature>
<reference evidence="6 7" key="1">
    <citation type="journal article" date="2004" name="Proc. Natl. Acad. Sci. U.S.A.">
        <title>The diploid genome sequence of Candida albicans.</title>
        <authorList>
            <person name="Jones T."/>
            <person name="Federspiel N.A."/>
            <person name="Chibana H."/>
            <person name="Dungan J."/>
            <person name="Kalman S."/>
            <person name="Magee B.B."/>
            <person name="Newport G."/>
            <person name="Thorstenson Y.R."/>
            <person name="Agabian N."/>
            <person name="Magee P.T."/>
            <person name="Davis R.W."/>
            <person name="Scherer S."/>
        </authorList>
    </citation>
    <scope>NUCLEOTIDE SEQUENCE [LARGE SCALE GENOMIC DNA]</scope>
    <source>
        <strain evidence="7">SC5314 / ATCC MYA-2876</strain>
    </source>
</reference>
<dbReference type="eggNOG" id="KOG2409">
    <property type="taxonomic scope" value="Eukaryota"/>
</dbReference>
<dbReference type="Proteomes" id="UP000000559">
    <property type="component" value="Chromosome 3"/>
</dbReference>
<dbReference type="InterPro" id="IPR018034">
    <property type="entry name" value="Kri1"/>
</dbReference>
<evidence type="ECO:0000256" key="2">
    <source>
        <dbReference type="SAM" id="Coils"/>
    </source>
</evidence>
<name>A0A1D8PJF3_CANAL</name>
<gene>
    <name evidence="6" type="ordered locus">CAALFM_C302350WA</name>
    <name evidence="5" type="ordered locus">orf19.9177</name>
</gene>
<dbReference type="PANTHER" id="PTHR14490">
    <property type="entry name" value="ZINC FINGER, ZZ TYPE"/>
    <property type="match status" value="1"/>
</dbReference>
<evidence type="ECO:0000313" key="5">
    <source>
        <dbReference type="CGD" id="CAL0000194501"/>
    </source>
</evidence>
<evidence type="ECO:0000313" key="6">
    <source>
        <dbReference type="EMBL" id="AOW28272.1"/>
    </source>
</evidence>
<keyword evidence="2" id="KW-0175">Coiled coil</keyword>
<dbReference type="RefSeq" id="XP_721688.2">
    <property type="nucleotide sequence ID" value="XM_716595.2"/>
</dbReference>
<dbReference type="GO" id="GO:0000447">
    <property type="term" value="P:endonucleolytic cleavage in ITS1 to separate SSU-rRNA from 5.8S rRNA and LSU-rRNA from tricistronic rRNA transcript (SSU-rRNA, 5.8S rRNA, LSU-rRNA)"/>
    <property type="evidence" value="ECO:0000318"/>
    <property type="project" value="GO_Central"/>
</dbReference>
<feature type="compositionally biased region" description="Basic and acidic residues" evidence="3">
    <location>
        <begin position="178"/>
        <end position="194"/>
    </location>
</feature>
<evidence type="ECO:0000313" key="7">
    <source>
        <dbReference type="Proteomes" id="UP000000559"/>
    </source>
</evidence>
<keyword evidence="7" id="KW-1185">Reference proteome</keyword>
<feature type="compositionally biased region" description="Low complexity" evidence="3">
    <location>
        <begin position="14"/>
        <end position="29"/>
    </location>
</feature>
<feature type="compositionally biased region" description="Acidic residues" evidence="3">
    <location>
        <begin position="429"/>
        <end position="463"/>
    </location>
</feature>
<dbReference type="GO" id="GO:0005730">
    <property type="term" value="C:nucleolus"/>
    <property type="evidence" value="ECO:0000318"/>
    <property type="project" value="GO_Central"/>
</dbReference>
<feature type="compositionally biased region" description="Basic and acidic residues" evidence="3">
    <location>
        <begin position="651"/>
        <end position="667"/>
    </location>
</feature>
<feature type="region of interest" description="Disordered" evidence="3">
    <location>
        <begin position="1"/>
        <end position="86"/>
    </location>
</feature>
<protein>
    <recommendedName>
        <fullName evidence="4">Kri1-like C-terminal domain-containing protein</fullName>
    </recommendedName>
</protein>
<dbReference type="STRING" id="237561.A0A1D8PJF3"/>
<dbReference type="GO" id="GO:0030686">
    <property type="term" value="C:90S preribosome"/>
    <property type="evidence" value="ECO:0000318"/>
    <property type="project" value="GO_Central"/>
</dbReference>
<feature type="region of interest" description="Disordered" evidence="3">
    <location>
        <begin position="591"/>
        <end position="667"/>
    </location>
</feature>
<feature type="compositionally biased region" description="Basic residues" evidence="3">
    <location>
        <begin position="629"/>
        <end position="650"/>
    </location>
</feature>
<dbReference type="GeneID" id="3636618"/>
<feature type="compositionally biased region" description="Basic and acidic residues" evidence="3">
    <location>
        <begin position="465"/>
        <end position="477"/>
    </location>
</feature>
<feature type="compositionally biased region" description="Acidic residues" evidence="3">
    <location>
        <begin position="195"/>
        <end position="220"/>
    </location>
</feature>
<feature type="compositionally biased region" description="Basic and acidic residues" evidence="3">
    <location>
        <begin position="142"/>
        <end position="152"/>
    </location>
</feature>
<evidence type="ECO:0000256" key="1">
    <source>
        <dbReference type="ARBA" id="ARBA00007473"/>
    </source>
</evidence>